<keyword evidence="6" id="KW-0902">Two-component regulatory system</keyword>
<dbReference type="Gene3D" id="1.10.287.130">
    <property type="match status" value="1"/>
</dbReference>
<feature type="domain" description="Histidine kinase" evidence="9">
    <location>
        <begin position="228"/>
        <end position="441"/>
    </location>
</feature>
<proteinExistence type="predicted"/>
<dbReference type="SMART" id="SM00387">
    <property type="entry name" value="HATPase_c"/>
    <property type="match status" value="1"/>
</dbReference>
<dbReference type="SUPFAM" id="SSF52172">
    <property type="entry name" value="CheY-like"/>
    <property type="match status" value="1"/>
</dbReference>
<keyword evidence="8" id="KW-0812">Transmembrane</keyword>
<evidence type="ECO:0000256" key="1">
    <source>
        <dbReference type="ARBA" id="ARBA00000085"/>
    </source>
</evidence>
<evidence type="ECO:0000256" key="8">
    <source>
        <dbReference type="SAM" id="Phobius"/>
    </source>
</evidence>
<evidence type="ECO:0000313" key="11">
    <source>
        <dbReference type="EMBL" id="QFU76257.1"/>
    </source>
</evidence>
<sequence>MPNTVSTPNDPGNAIRIEQIKTLYQSIASLVLINLVVSTALVYVFWDVVAHSWLLAWMATMLAMLSVRVAIYLSFKQRFDESKLKRYQTFLILGSASAGIIWGAGGLIMFIPGQLEYQLLILLSLLAMAAGSAFSLSIYLPAYFAFVPLMLAPITLRLLFTGDTIHTALASVTIIFLIAQTAFNMKINRGLSSAMELRFENLDLIEQLKEQKADAEQANSAKSRFLAAASHDLRQPLYALTLFVSALEERITSPEDRKITHQIKRAAESLQSLFEALLDISKLDAGTVDIQKTDFWLEDMLARLEDEFDPQATQGGITIHWPKVPPAVHSEPALLEQILRNFLANAIRYTEAGEISVTCEPYTDSTKISVSDTGIGIPGEDQSAIFEEFYQLGNPERDRQKGLGLGLSIVQRAAELLDHKIEVASKPDQGSTFSVTVDTAVEPELISSNVNPIDHEAMITTQPLIVVIDDEENIRDGMQQLLGAWGCEVVVSADAEDTIAQLNAGHRKPDGIISDYRLRNSQTGLEAIKAINGLYDSAIPALIVTGDTEKQLLIELKTSGHQVLHKPVAPAKLRAFLRSLPISQEL</sequence>
<dbReference type="InterPro" id="IPR001789">
    <property type="entry name" value="Sig_transdc_resp-reg_receiver"/>
</dbReference>
<dbReference type="Pfam" id="PF00512">
    <property type="entry name" value="HisKA"/>
    <property type="match status" value="1"/>
</dbReference>
<dbReference type="InterPro" id="IPR036890">
    <property type="entry name" value="HATPase_C_sf"/>
</dbReference>
<evidence type="ECO:0000256" key="2">
    <source>
        <dbReference type="ARBA" id="ARBA00012438"/>
    </source>
</evidence>
<dbReference type="InterPro" id="IPR036097">
    <property type="entry name" value="HisK_dim/P_sf"/>
</dbReference>
<dbReference type="GO" id="GO:0000155">
    <property type="term" value="F:phosphorelay sensor kinase activity"/>
    <property type="evidence" value="ECO:0007669"/>
    <property type="project" value="InterPro"/>
</dbReference>
<dbReference type="SMART" id="SM00388">
    <property type="entry name" value="HisKA"/>
    <property type="match status" value="1"/>
</dbReference>
<evidence type="ECO:0000256" key="5">
    <source>
        <dbReference type="ARBA" id="ARBA00022777"/>
    </source>
</evidence>
<dbReference type="AlphaFoldDB" id="A0A5P9NKF9"/>
<dbReference type="CDD" id="cd00082">
    <property type="entry name" value="HisKA"/>
    <property type="match status" value="1"/>
</dbReference>
<dbReference type="PANTHER" id="PTHR43711">
    <property type="entry name" value="TWO-COMPONENT HISTIDINE KINASE"/>
    <property type="match status" value="1"/>
</dbReference>
<dbReference type="InterPro" id="IPR003661">
    <property type="entry name" value="HisK_dim/P_dom"/>
</dbReference>
<keyword evidence="8" id="KW-0472">Membrane</keyword>
<evidence type="ECO:0000259" key="10">
    <source>
        <dbReference type="PROSITE" id="PS50110"/>
    </source>
</evidence>
<dbReference type="PRINTS" id="PR00344">
    <property type="entry name" value="BCTRLSENSOR"/>
</dbReference>
<dbReference type="InterPro" id="IPR003594">
    <property type="entry name" value="HATPase_dom"/>
</dbReference>
<dbReference type="PROSITE" id="PS50110">
    <property type="entry name" value="RESPONSE_REGULATORY"/>
    <property type="match status" value="1"/>
</dbReference>
<feature type="transmembrane region" description="Helical" evidence="8">
    <location>
        <begin position="23"/>
        <end position="46"/>
    </location>
</feature>
<gene>
    <name evidence="11" type="ORF">EY643_11625</name>
</gene>
<reference evidence="11 12" key="1">
    <citation type="submission" date="2019-02" db="EMBL/GenBank/DDBJ databases">
        <authorList>
            <person name="Li S.-H."/>
        </authorList>
    </citation>
    <scope>NUCLEOTIDE SEQUENCE [LARGE SCALE GENOMIC DNA]</scope>
    <source>
        <strain evidence="11 12">IMCC14385</strain>
    </source>
</reference>
<evidence type="ECO:0000259" key="9">
    <source>
        <dbReference type="PROSITE" id="PS50109"/>
    </source>
</evidence>
<dbReference type="CDD" id="cd00156">
    <property type="entry name" value="REC"/>
    <property type="match status" value="1"/>
</dbReference>
<feature type="transmembrane region" description="Helical" evidence="8">
    <location>
        <begin position="117"/>
        <end position="136"/>
    </location>
</feature>
<dbReference type="SMART" id="SM00448">
    <property type="entry name" value="REC"/>
    <property type="match status" value="1"/>
</dbReference>
<evidence type="ECO:0000313" key="12">
    <source>
        <dbReference type="Proteomes" id="UP000326287"/>
    </source>
</evidence>
<evidence type="ECO:0000256" key="7">
    <source>
        <dbReference type="PROSITE-ProRule" id="PRU00169"/>
    </source>
</evidence>
<dbReference type="EC" id="2.7.13.3" evidence="2"/>
<dbReference type="SUPFAM" id="SSF55874">
    <property type="entry name" value="ATPase domain of HSP90 chaperone/DNA topoisomerase II/histidine kinase"/>
    <property type="match status" value="1"/>
</dbReference>
<keyword evidence="5" id="KW-0418">Kinase</keyword>
<feature type="transmembrane region" description="Helical" evidence="8">
    <location>
        <begin position="52"/>
        <end position="75"/>
    </location>
</feature>
<keyword evidence="3 7" id="KW-0597">Phosphoprotein</keyword>
<dbReference type="SUPFAM" id="SSF47384">
    <property type="entry name" value="Homodimeric domain of signal transducing histidine kinase"/>
    <property type="match status" value="1"/>
</dbReference>
<dbReference type="OrthoDB" id="9764438at2"/>
<dbReference type="InterPro" id="IPR050736">
    <property type="entry name" value="Sensor_HK_Regulatory"/>
</dbReference>
<protein>
    <recommendedName>
        <fullName evidence="2">histidine kinase</fullName>
        <ecNumber evidence="2">2.7.13.3</ecNumber>
    </recommendedName>
</protein>
<evidence type="ECO:0000256" key="3">
    <source>
        <dbReference type="ARBA" id="ARBA00022553"/>
    </source>
</evidence>
<dbReference type="EMBL" id="CP036422">
    <property type="protein sequence ID" value="QFU76257.1"/>
    <property type="molecule type" value="Genomic_DNA"/>
</dbReference>
<accession>A0A5P9NKF9</accession>
<dbReference type="InterPro" id="IPR005467">
    <property type="entry name" value="His_kinase_dom"/>
</dbReference>
<feature type="transmembrane region" description="Helical" evidence="8">
    <location>
        <begin position="87"/>
        <end position="111"/>
    </location>
</feature>
<dbReference type="Pfam" id="PF02518">
    <property type="entry name" value="HATPase_c"/>
    <property type="match status" value="1"/>
</dbReference>
<name>A0A5P9NKF9_9GAMM</name>
<dbReference type="Gene3D" id="3.30.565.10">
    <property type="entry name" value="Histidine kinase-like ATPase, C-terminal domain"/>
    <property type="match status" value="1"/>
</dbReference>
<dbReference type="Gene3D" id="3.40.50.2300">
    <property type="match status" value="1"/>
</dbReference>
<feature type="modified residue" description="4-aspartylphosphate" evidence="7">
    <location>
        <position position="515"/>
    </location>
</feature>
<dbReference type="InterPro" id="IPR011006">
    <property type="entry name" value="CheY-like_superfamily"/>
</dbReference>
<dbReference type="FunFam" id="3.30.565.10:FF:000049">
    <property type="entry name" value="Two-component sensor histidine kinase"/>
    <property type="match status" value="1"/>
</dbReference>
<evidence type="ECO:0000256" key="6">
    <source>
        <dbReference type="ARBA" id="ARBA00023012"/>
    </source>
</evidence>
<comment type="catalytic activity">
    <reaction evidence="1">
        <text>ATP + protein L-histidine = ADP + protein N-phospho-L-histidine.</text>
        <dbReference type="EC" id="2.7.13.3"/>
    </reaction>
</comment>
<feature type="transmembrane region" description="Helical" evidence="8">
    <location>
        <begin position="166"/>
        <end position="185"/>
    </location>
</feature>
<dbReference type="KEGG" id="halc:EY643_11625"/>
<organism evidence="11 12">
    <name type="scientific">Halioglobus maricola</name>
    <dbReference type="NCBI Taxonomy" id="2601894"/>
    <lineage>
        <taxon>Bacteria</taxon>
        <taxon>Pseudomonadati</taxon>
        <taxon>Pseudomonadota</taxon>
        <taxon>Gammaproteobacteria</taxon>
        <taxon>Cellvibrionales</taxon>
        <taxon>Halieaceae</taxon>
        <taxon>Halioglobus</taxon>
    </lineage>
</organism>
<dbReference type="Proteomes" id="UP000326287">
    <property type="component" value="Chromosome"/>
</dbReference>
<keyword evidence="12" id="KW-1185">Reference proteome</keyword>
<dbReference type="PANTHER" id="PTHR43711:SF1">
    <property type="entry name" value="HISTIDINE KINASE 1"/>
    <property type="match status" value="1"/>
</dbReference>
<dbReference type="PROSITE" id="PS50109">
    <property type="entry name" value="HIS_KIN"/>
    <property type="match status" value="1"/>
</dbReference>
<keyword evidence="4" id="KW-0808">Transferase</keyword>
<keyword evidence="8" id="KW-1133">Transmembrane helix</keyword>
<evidence type="ECO:0000256" key="4">
    <source>
        <dbReference type="ARBA" id="ARBA00022679"/>
    </source>
</evidence>
<feature type="domain" description="Response regulatory" evidence="10">
    <location>
        <begin position="464"/>
        <end position="581"/>
    </location>
</feature>
<dbReference type="InterPro" id="IPR004358">
    <property type="entry name" value="Sig_transdc_His_kin-like_C"/>
</dbReference>
<dbReference type="Pfam" id="PF00072">
    <property type="entry name" value="Response_reg"/>
    <property type="match status" value="1"/>
</dbReference>